<protein>
    <submittedName>
        <fullName evidence="2">Uncharacterized protein</fullName>
    </submittedName>
</protein>
<comment type="caution">
    <text evidence="2">The sequence shown here is derived from an EMBL/GenBank/DDBJ whole genome shotgun (WGS) entry which is preliminary data.</text>
</comment>
<dbReference type="Proteomes" id="UP000177501">
    <property type="component" value="Unassembled WGS sequence"/>
</dbReference>
<evidence type="ECO:0000313" key="2">
    <source>
        <dbReference type="EMBL" id="OGM59226.1"/>
    </source>
</evidence>
<reference evidence="2 3" key="1">
    <citation type="journal article" date="2016" name="Nat. Commun.">
        <title>Thousands of microbial genomes shed light on interconnected biogeochemical processes in an aquifer system.</title>
        <authorList>
            <person name="Anantharaman K."/>
            <person name="Brown C.T."/>
            <person name="Hug L.A."/>
            <person name="Sharon I."/>
            <person name="Castelle C.J."/>
            <person name="Probst A.J."/>
            <person name="Thomas B.C."/>
            <person name="Singh A."/>
            <person name="Wilkins M.J."/>
            <person name="Karaoz U."/>
            <person name="Brodie E.L."/>
            <person name="Williams K.H."/>
            <person name="Hubbard S.S."/>
            <person name="Banfield J.F."/>
        </authorList>
    </citation>
    <scope>NUCLEOTIDE SEQUENCE [LARGE SCALE GENOMIC DNA]</scope>
</reference>
<evidence type="ECO:0000313" key="3">
    <source>
        <dbReference type="Proteomes" id="UP000177501"/>
    </source>
</evidence>
<proteinExistence type="predicted"/>
<organism evidence="2 3">
    <name type="scientific">Candidatus Woesebacteria bacterium RIFCSPLOWO2_01_FULL_37_19</name>
    <dbReference type="NCBI Taxonomy" id="1802514"/>
    <lineage>
        <taxon>Bacteria</taxon>
        <taxon>Candidatus Woeseibacteriota</taxon>
    </lineage>
</organism>
<gene>
    <name evidence="2" type="ORF">A2955_04520</name>
</gene>
<accession>A0A1F8B5C0</accession>
<name>A0A1F8B5C0_9BACT</name>
<dbReference type="EMBL" id="MGHA01000036">
    <property type="protein sequence ID" value="OGM59226.1"/>
    <property type="molecule type" value="Genomic_DNA"/>
</dbReference>
<keyword evidence="1" id="KW-0472">Membrane</keyword>
<evidence type="ECO:0000256" key="1">
    <source>
        <dbReference type="SAM" id="Phobius"/>
    </source>
</evidence>
<dbReference type="AlphaFoldDB" id="A0A1F8B5C0"/>
<dbReference type="STRING" id="1802514.A2955_04520"/>
<keyword evidence="1" id="KW-1133">Transmembrane helix</keyword>
<feature type="transmembrane region" description="Helical" evidence="1">
    <location>
        <begin position="105"/>
        <end position="126"/>
    </location>
</feature>
<keyword evidence="1" id="KW-0812">Transmembrane</keyword>
<sequence>MRQMFWGKNKTKLLLVAVITFFSLINTKVSKALVPDGGGAILQNGILRCKQAGGIVNQNRDYFYGAIVNFKELVVTGRFAAGPNCWCGLIPTHVLEFKNCTQPSLFVSLTVAFLLFILVVLLYKLIKRIIRKFSKKT</sequence>